<sequence>MKYGTQHLSCNQYLPVIRQSTSKTAGVSIIMSALYGWVVRALGEGIKLPVINGLGRTDRKDRWWSQPLVMGIGLNIALLYTFWRLFIYTTDGTISYDLQGSVVMSPIFSPNVLEWDLFGLSSWNHPSWVNAAILVLWIPFGFRGTCYYMRRVYYRTFFASPVACWVDEPDISKKIGYKGEKRLFIFNNLHRYFLYAAMIILLIKWWDVTHTMTFDDGFGVSIGTFVMGIEAFLLTMYVTSCHALRHLAGGVLDRWTTGISKIRGKLFGKISIINRSHGFWFWTSLIFVFLGDLWVLAVCEGYFSDVALFVI</sequence>
<evidence type="ECO:0000256" key="1">
    <source>
        <dbReference type="SAM" id="Phobius"/>
    </source>
</evidence>
<keyword evidence="1" id="KW-0812">Transmembrane</keyword>
<keyword evidence="1" id="KW-0472">Membrane</keyword>
<feature type="transmembrane region" description="Helical" evidence="1">
    <location>
        <begin position="189"/>
        <end position="206"/>
    </location>
</feature>
<feature type="transmembrane region" description="Helical" evidence="1">
    <location>
        <begin position="63"/>
        <end position="83"/>
    </location>
</feature>
<feature type="transmembrane region" description="Helical" evidence="1">
    <location>
        <begin position="218"/>
        <end position="238"/>
    </location>
</feature>
<organism evidence="2">
    <name type="scientific">uncultured Poseidoniia archaeon</name>
    <dbReference type="NCBI Taxonomy" id="1697135"/>
    <lineage>
        <taxon>Archaea</taxon>
        <taxon>Methanobacteriati</taxon>
        <taxon>Thermoplasmatota</taxon>
        <taxon>Candidatus Poseidoniia</taxon>
        <taxon>environmental samples</taxon>
    </lineage>
</organism>
<evidence type="ECO:0000313" key="2">
    <source>
        <dbReference type="EMBL" id="ANV81245.1"/>
    </source>
</evidence>
<feature type="transmembrane region" description="Helical" evidence="1">
    <location>
        <begin position="128"/>
        <end position="149"/>
    </location>
</feature>
<reference evidence="2" key="1">
    <citation type="submission" date="2014-11" db="EMBL/GenBank/DDBJ databases">
        <authorList>
            <person name="Zhu J."/>
            <person name="Qi W."/>
            <person name="Song R."/>
        </authorList>
    </citation>
    <scope>NUCLEOTIDE SEQUENCE</scope>
</reference>
<proteinExistence type="predicted"/>
<keyword evidence="1" id="KW-1133">Transmembrane helix</keyword>
<protein>
    <submittedName>
        <fullName evidence="2">Conserved integral membrane protein</fullName>
    </submittedName>
</protein>
<feature type="transmembrane region" description="Helical" evidence="1">
    <location>
        <begin position="279"/>
        <end position="303"/>
    </location>
</feature>
<accession>A0A1B1TG26</accession>
<dbReference type="EMBL" id="KP211932">
    <property type="protein sequence ID" value="ANV81245.1"/>
    <property type="molecule type" value="Genomic_DNA"/>
</dbReference>
<dbReference type="AlphaFoldDB" id="A0A1B1TG26"/>
<reference evidence="2" key="2">
    <citation type="journal article" date="2015" name="ISME J.">
        <title>A new class of marine Euryarchaeota group II from the Mediterranean deep chlorophyll maximum.</title>
        <authorList>
            <person name="Martin-Cuadrado A.B."/>
            <person name="Garcia-Heredia I."/>
            <person name="Molto A.G."/>
            <person name="Lopez-Ubeda R."/>
            <person name="Kimes N."/>
            <person name="Lopez-Garcia P."/>
            <person name="Moreira D."/>
            <person name="Rodriguez-Valera F."/>
        </authorList>
    </citation>
    <scope>NUCLEOTIDE SEQUENCE</scope>
</reference>
<name>A0A1B1TG26_9ARCH</name>